<comment type="similarity">
    <text evidence="3">Belongs to the amino acid-polyamine-organocation (APC) superfamily.</text>
</comment>
<dbReference type="GO" id="GO:0005886">
    <property type="term" value="C:plasma membrane"/>
    <property type="evidence" value="ECO:0007669"/>
    <property type="project" value="UniProtKB-SubCell"/>
</dbReference>
<keyword evidence="4" id="KW-1003">Cell membrane</keyword>
<feature type="transmembrane region" description="Helical" evidence="8">
    <location>
        <begin position="52"/>
        <end position="76"/>
    </location>
</feature>
<evidence type="ECO:0000256" key="1">
    <source>
        <dbReference type="ARBA" id="ARBA00002249"/>
    </source>
</evidence>
<evidence type="ECO:0000256" key="7">
    <source>
        <dbReference type="ARBA" id="ARBA00023136"/>
    </source>
</evidence>
<dbReference type="InterPro" id="IPR002293">
    <property type="entry name" value="AA/rel_permease1"/>
</dbReference>
<evidence type="ECO:0000313" key="10">
    <source>
        <dbReference type="Proteomes" id="UP000257451"/>
    </source>
</evidence>
<sequence>MTDTPAPPLFARGPKGNKLKVQPIVPQLSNTAAEGVVSKGLAKGAVGTVSGAILGIACVAPGYTLTASIGLIVAAVGLKMPAIFVFGFIPMFLTAFAYRELNADTPDCGASFTCSTKAFGPYVGWMCGWGMVIATVIVLSNLAAVAVQFFYLLIAGLFDSPGIASLAANRWVDIASTLVFIAGATWVSSRGIQTSERVQGLLVIFQMTVILGFGVVAIIGAVRGHGPANLSFDFNWFDPFSGLAMGAFVIGVTGSIFSFWGWDTCLTLGEECTDPKKVPGRAGVLCVVSILLTYLLVSVAMMMYAGVGSQGLGLGNPDNSENVFGALARPVLGPWGSQLLFLGILASTLSSLQTTFLPASRCMLAMGAYRAFPQRFSAVSSRFQVPLFSTIAAAIASGAFYTLARLLSERTLLDTIAALGMLVCWYYGITAFACMWYFRKELFTSLRNVVFKFLCPLLGGMMLLLVFVVSVRESMDPRHGSGASIAGVGLVFYLGFGILSLGAVLMVVMRVRQPGFFLGHTLTPSTPALTDDAAIATASHPDAGPDQHH</sequence>
<accession>A0A3E2MNQ0</accession>
<evidence type="ECO:0000256" key="2">
    <source>
        <dbReference type="ARBA" id="ARBA00004651"/>
    </source>
</evidence>
<dbReference type="InterPro" id="IPR050367">
    <property type="entry name" value="APC_superfamily"/>
</dbReference>
<feature type="transmembrane region" description="Helical" evidence="8">
    <location>
        <begin position="171"/>
        <end position="189"/>
    </location>
</feature>
<dbReference type="Proteomes" id="UP000257451">
    <property type="component" value="Unassembled WGS sequence"/>
</dbReference>
<feature type="transmembrane region" description="Helical" evidence="8">
    <location>
        <begin position="483"/>
        <end position="508"/>
    </location>
</feature>
<evidence type="ECO:0000256" key="8">
    <source>
        <dbReference type="SAM" id="Phobius"/>
    </source>
</evidence>
<evidence type="ECO:0000256" key="6">
    <source>
        <dbReference type="ARBA" id="ARBA00022989"/>
    </source>
</evidence>
<feature type="transmembrane region" description="Helical" evidence="8">
    <location>
        <begin position="385"/>
        <end position="404"/>
    </location>
</feature>
<keyword evidence="7 8" id="KW-0472">Membrane</keyword>
<feature type="transmembrane region" description="Helical" evidence="8">
    <location>
        <begin position="82"/>
        <end position="101"/>
    </location>
</feature>
<feature type="transmembrane region" description="Helical" evidence="8">
    <location>
        <begin position="242"/>
        <end position="262"/>
    </location>
</feature>
<keyword evidence="6 8" id="KW-1133">Transmembrane helix</keyword>
<reference evidence="9 10" key="1">
    <citation type="journal article" date="2018" name="Sci. Rep.">
        <title>Extensive genomic diversity among Mycobacterium marinum strains revealed by whole genome sequencing.</title>
        <authorList>
            <person name="Das S."/>
            <person name="Pettersson B.M."/>
            <person name="Behra P.R."/>
            <person name="Mallick A."/>
            <person name="Cheramie M."/>
            <person name="Ramesh M."/>
            <person name="Shirreff L."/>
            <person name="DuCote T."/>
            <person name="Dasgupta S."/>
            <person name="Ennis D.G."/>
            <person name="Kirsebom L.A."/>
        </authorList>
    </citation>
    <scope>NUCLEOTIDE SEQUENCE [LARGE SCALE GENOMIC DNA]</scope>
    <source>
        <strain evidence="9 10">Davis1</strain>
    </source>
</reference>
<dbReference type="Pfam" id="PF13520">
    <property type="entry name" value="AA_permease_2"/>
    <property type="match status" value="1"/>
</dbReference>
<dbReference type="RefSeq" id="WP_117433420.1">
    <property type="nucleotide sequence ID" value="NZ_PEDF01000203.1"/>
</dbReference>
<comment type="subcellular location">
    <subcellularLocation>
        <location evidence="2">Cell membrane</location>
        <topology evidence="2">Multi-pass membrane protein</topology>
    </subcellularLocation>
</comment>
<feature type="transmembrane region" description="Helical" evidence="8">
    <location>
        <begin position="282"/>
        <end position="307"/>
    </location>
</feature>
<dbReference type="EMBL" id="PEDF01000203">
    <property type="protein sequence ID" value="RFZ32937.1"/>
    <property type="molecule type" value="Genomic_DNA"/>
</dbReference>
<feature type="transmembrane region" description="Helical" evidence="8">
    <location>
        <begin position="339"/>
        <end position="364"/>
    </location>
</feature>
<name>A0A3E2MNQ0_MYCMR</name>
<dbReference type="GO" id="GO:0022857">
    <property type="term" value="F:transmembrane transporter activity"/>
    <property type="evidence" value="ECO:0007669"/>
    <property type="project" value="InterPro"/>
</dbReference>
<gene>
    <name evidence="9" type="primary">puuP_3</name>
    <name evidence="9" type="ORF">DAVIS_05207</name>
</gene>
<dbReference type="PANTHER" id="PTHR42770">
    <property type="entry name" value="AMINO ACID TRANSPORTER-RELATED"/>
    <property type="match status" value="1"/>
</dbReference>
<feature type="transmembrane region" description="Helical" evidence="8">
    <location>
        <begin position="450"/>
        <end position="471"/>
    </location>
</feature>
<evidence type="ECO:0000256" key="4">
    <source>
        <dbReference type="ARBA" id="ARBA00022475"/>
    </source>
</evidence>
<feature type="transmembrane region" description="Helical" evidence="8">
    <location>
        <begin position="201"/>
        <end position="222"/>
    </location>
</feature>
<feature type="transmembrane region" description="Helical" evidence="8">
    <location>
        <begin position="416"/>
        <end position="438"/>
    </location>
</feature>
<evidence type="ECO:0000256" key="5">
    <source>
        <dbReference type="ARBA" id="ARBA00022692"/>
    </source>
</evidence>
<evidence type="ECO:0000256" key="3">
    <source>
        <dbReference type="ARBA" id="ARBA00009523"/>
    </source>
</evidence>
<evidence type="ECO:0000313" key="9">
    <source>
        <dbReference type="EMBL" id="RFZ32937.1"/>
    </source>
</evidence>
<comment type="function">
    <text evidence="1">Probable amino-acid or metabolite transport protein.</text>
</comment>
<dbReference type="PIRSF" id="PIRSF006060">
    <property type="entry name" value="AA_transporter"/>
    <property type="match status" value="1"/>
</dbReference>
<comment type="caution">
    <text evidence="9">The sequence shown here is derived from an EMBL/GenBank/DDBJ whole genome shotgun (WGS) entry which is preliminary data.</text>
</comment>
<dbReference type="AlphaFoldDB" id="A0A3E2MNQ0"/>
<proteinExistence type="inferred from homology"/>
<dbReference type="PANTHER" id="PTHR42770:SF7">
    <property type="entry name" value="MEMBRANE PROTEIN"/>
    <property type="match status" value="1"/>
</dbReference>
<organism evidence="9 10">
    <name type="scientific">Mycobacterium marinum</name>
    <dbReference type="NCBI Taxonomy" id="1781"/>
    <lineage>
        <taxon>Bacteria</taxon>
        <taxon>Bacillati</taxon>
        <taxon>Actinomycetota</taxon>
        <taxon>Actinomycetes</taxon>
        <taxon>Mycobacteriales</taxon>
        <taxon>Mycobacteriaceae</taxon>
        <taxon>Mycobacterium</taxon>
        <taxon>Mycobacterium ulcerans group</taxon>
    </lineage>
</organism>
<keyword evidence="5 8" id="KW-0812">Transmembrane</keyword>
<feature type="transmembrane region" description="Helical" evidence="8">
    <location>
        <begin position="122"/>
        <end position="151"/>
    </location>
</feature>
<protein>
    <submittedName>
        <fullName evidence="9">Putrescine importer PuuP</fullName>
    </submittedName>
</protein>
<dbReference type="Gene3D" id="1.20.1740.10">
    <property type="entry name" value="Amino acid/polyamine transporter I"/>
    <property type="match status" value="1"/>
</dbReference>